<dbReference type="AlphaFoldDB" id="F9DM59"/>
<dbReference type="InterPro" id="IPR005632">
    <property type="entry name" value="Chaperone_Skp"/>
</dbReference>
<dbReference type="GO" id="GO:0005829">
    <property type="term" value="C:cytosol"/>
    <property type="evidence" value="ECO:0007669"/>
    <property type="project" value="TreeGrafter"/>
</dbReference>
<comment type="similarity">
    <text evidence="1">Belongs to the Skp family.</text>
</comment>
<name>F9DM59_9BACT</name>
<feature type="signal peptide" evidence="3">
    <location>
        <begin position="1"/>
        <end position="34"/>
    </location>
</feature>
<dbReference type="HOGENOM" id="CLU_053320_1_0_10"/>
<feature type="chain" id="PRO_5003387949" description="Outer membrane protein" evidence="3">
    <location>
        <begin position="35"/>
        <end position="206"/>
    </location>
</feature>
<reference evidence="4 5" key="1">
    <citation type="submission" date="2011-04" db="EMBL/GenBank/DDBJ databases">
        <authorList>
            <person name="Muzny D."/>
            <person name="Qin X."/>
            <person name="Deng J."/>
            <person name="Jiang H."/>
            <person name="Liu Y."/>
            <person name="Qu J."/>
            <person name="Song X.-Z."/>
            <person name="Zhang L."/>
            <person name="Thornton R."/>
            <person name="Coyle M."/>
            <person name="Francisco L."/>
            <person name="Jackson L."/>
            <person name="Javaid M."/>
            <person name="Korchina V."/>
            <person name="Kovar C."/>
            <person name="Mata R."/>
            <person name="Mathew T."/>
            <person name="Ngo R."/>
            <person name="Nguyen L."/>
            <person name="Nguyen N."/>
            <person name="Okwuonu G."/>
            <person name="Ongeri F."/>
            <person name="Pham C."/>
            <person name="Simmons D."/>
            <person name="Wilczek-Boney K."/>
            <person name="Hale W."/>
            <person name="Jakkamsetti A."/>
            <person name="Pham P."/>
            <person name="Ruth R."/>
            <person name="San Lucas F."/>
            <person name="Warren J."/>
            <person name="Zhang J."/>
            <person name="Zhao Z."/>
            <person name="Zhou C."/>
            <person name="Zhu D."/>
            <person name="Lee S."/>
            <person name="Bess C."/>
            <person name="Blankenburg K."/>
            <person name="Forbes L."/>
            <person name="Fu Q."/>
            <person name="Gubbala S."/>
            <person name="Hirani K."/>
            <person name="Jayaseelan J.C."/>
            <person name="Lara F."/>
            <person name="Munidasa M."/>
            <person name="Palculict T."/>
            <person name="Patil S."/>
            <person name="Pu L.-L."/>
            <person name="Saada N."/>
            <person name="Tang L."/>
            <person name="Weissenberger G."/>
            <person name="Zhu Y."/>
            <person name="Hemphill L."/>
            <person name="Shang Y."/>
            <person name="Youmans B."/>
            <person name="Ayvaz T."/>
            <person name="Ross M."/>
            <person name="Santibanez J."/>
            <person name="Aqrawi P."/>
            <person name="Gross S."/>
            <person name="Joshi V."/>
            <person name="Fowler G."/>
            <person name="Nazareth L."/>
            <person name="Reid J."/>
            <person name="Worley K."/>
            <person name="Petrosino J."/>
            <person name="Highlander S."/>
            <person name="Gibbs R."/>
        </authorList>
    </citation>
    <scope>NUCLEOTIDE SEQUENCE [LARGE SCALE GENOMIC DNA]</scope>
    <source>
        <strain evidence="4 5">ATCC 700821</strain>
    </source>
</reference>
<evidence type="ECO:0000313" key="4">
    <source>
        <dbReference type="EMBL" id="EGQ12355.1"/>
    </source>
</evidence>
<dbReference type="SUPFAM" id="SSF111384">
    <property type="entry name" value="OmpH-like"/>
    <property type="match status" value="1"/>
</dbReference>
<dbReference type="GO" id="GO:0051082">
    <property type="term" value="F:unfolded protein binding"/>
    <property type="evidence" value="ECO:0007669"/>
    <property type="project" value="InterPro"/>
</dbReference>
<dbReference type="EMBL" id="AFPY01000130">
    <property type="protein sequence ID" value="EGQ12355.1"/>
    <property type="molecule type" value="Genomic_DNA"/>
</dbReference>
<dbReference type="InterPro" id="IPR024930">
    <property type="entry name" value="Skp_dom_sf"/>
</dbReference>
<dbReference type="GO" id="GO:0050821">
    <property type="term" value="P:protein stabilization"/>
    <property type="evidence" value="ECO:0007669"/>
    <property type="project" value="TreeGrafter"/>
</dbReference>
<dbReference type="eggNOG" id="COG2825">
    <property type="taxonomic scope" value="Bacteria"/>
</dbReference>
<evidence type="ECO:0000256" key="3">
    <source>
        <dbReference type="SAM" id="SignalP"/>
    </source>
</evidence>
<dbReference type="PANTHER" id="PTHR35089:SF1">
    <property type="entry name" value="CHAPERONE PROTEIN SKP"/>
    <property type="match status" value="1"/>
</dbReference>
<dbReference type="Pfam" id="PF03938">
    <property type="entry name" value="OmpH"/>
    <property type="match status" value="1"/>
</dbReference>
<comment type="caution">
    <text evidence="4">The sequence shown here is derived from an EMBL/GenBank/DDBJ whole genome shotgun (WGS) entry which is preliminary data.</text>
</comment>
<dbReference type="STRING" id="997353.HMPREF9144_2751"/>
<dbReference type="PANTHER" id="PTHR35089">
    <property type="entry name" value="CHAPERONE PROTEIN SKP"/>
    <property type="match status" value="1"/>
</dbReference>
<proteinExistence type="inferred from homology"/>
<dbReference type="PROSITE" id="PS51257">
    <property type="entry name" value="PROKAR_LIPOPROTEIN"/>
    <property type="match status" value="1"/>
</dbReference>
<gene>
    <name evidence="4" type="ORF">HMPREF9144_2751</name>
</gene>
<dbReference type="SMART" id="SM00935">
    <property type="entry name" value="OmpH"/>
    <property type="match status" value="1"/>
</dbReference>
<evidence type="ECO:0000256" key="1">
    <source>
        <dbReference type="ARBA" id="ARBA00009091"/>
    </source>
</evidence>
<sequence>MNINKNIKMKSTLSALAVVIMACGIMSCNKQPQANDTKETPKTAATTATAGSQQIAYVEIDSIMGQYKYWKEVTKILEAKEKNIQKTLAGKQQALQQAAANFQQNVQANKFTQAQAQQIQAGIQKQAADAEALQQRLGAEYQKEVAKYNKALSDSVHNYLKTYNKDKKYVMILAKSGDNILYADDACNITSDVLQGMNKAYTGLKK</sequence>
<keyword evidence="2 3" id="KW-0732">Signal</keyword>
<protein>
    <recommendedName>
        <fullName evidence="6">Outer membrane protein</fullName>
    </recommendedName>
</protein>
<evidence type="ECO:0000256" key="2">
    <source>
        <dbReference type="ARBA" id="ARBA00022729"/>
    </source>
</evidence>
<evidence type="ECO:0000313" key="5">
    <source>
        <dbReference type="Proteomes" id="UP000004123"/>
    </source>
</evidence>
<accession>F9DM59</accession>
<dbReference type="Proteomes" id="UP000004123">
    <property type="component" value="Unassembled WGS sequence"/>
</dbReference>
<evidence type="ECO:0008006" key="6">
    <source>
        <dbReference type="Google" id="ProtNLM"/>
    </source>
</evidence>
<organism evidence="4 5">
    <name type="scientific">Prevotella pallens ATCC 700821</name>
    <dbReference type="NCBI Taxonomy" id="997353"/>
    <lineage>
        <taxon>Bacteria</taxon>
        <taxon>Pseudomonadati</taxon>
        <taxon>Bacteroidota</taxon>
        <taxon>Bacteroidia</taxon>
        <taxon>Bacteroidales</taxon>
        <taxon>Prevotellaceae</taxon>
        <taxon>Prevotella</taxon>
    </lineage>
</organism>
<dbReference type="Gene3D" id="3.30.910.20">
    <property type="entry name" value="Skp domain"/>
    <property type="match status" value="1"/>
</dbReference>